<sequence length="311" mass="34754">MKKVVRKTGDHGIGQMVHVVHMTDDVPELQAFYENVFGGFVYLGVDEPTYLDVEDRYASLLMIGDLCVEVMAPKPPVNATKPVGKFYTKYGRHLHSVGYKVDDLPGLAYRLIEKGVYVAKPGGGRLENPDAETMYFFPSPRDTAGLMVELTKFDMPGDPRIEATWSSLAKLWRTHPLTIKRFSSVTLGVRDLDSAVKTYADIMQGEPLRSGVDSELDAEYITLRLGDCLLRIAEPRDESSDLGKHVARWGNMIYSLHFQVADLGSASSWLDRHDVRTRRISARTIVTDERDTFGAPIYFSTADTRENGDGA</sequence>
<dbReference type="PANTHER" id="PTHR43048">
    <property type="entry name" value="METHYLMALONYL-COA EPIMERASE"/>
    <property type="match status" value="1"/>
</dbReference>
<dbReference type="RefSeq" id="WP_168510615.1">
    <property type="nucleotide sequence ID" value="NZ_JAAXLS010000001.1"/>
</dbReference>
<comment type="caution">
    <text evidence="3">The sequence shown here is derived from an EMBL/GenBank/DDBJ whole genome shotgun (WGS) entry which is preliminary data.</text>
</comment>
<keyword evidence="1" id="KW-0479">Metal-binding</keyword>
<evidence type="ECO:0000259" key="2">
    <source>
        <dbReference type="PROSITE" id="PS51819"/>
    </source>
</evidence>
<protein>
    <recommendedName>
        <fullName evidence="2">VOC domain-containing protein</fullName>
    </recommendedName>
</protein>
<evidence type="ECO:0000313" key="4">
    <source>
        <dbReference type="Proteomes" id="UP000715441"/>
    </source>
</evidence>
<dbReference type="InterPro" id="IPR029068">
    <property type="entry name" value="Glyas_Bleomycin-R_OHBP_Dase"/>
</dbReference>
<dbReference type="Gene3D" id="3.10.180.10">
    <property type="entry name" value="2,3-Dihydroxybiphenyl 1,2-Dioxygenase, domain 1"/>
    <property type="match status" value="2"/>
</dbReference>
<dbReference type="Pfam" id="PF00903">
    <property type="entry name" value="Glyoxalase"/>
    <property type="match status" value="2"/>
</dbReference>
<feature type="domain" description="VOC" evidence="2">
    <location>
        <begin position="15"/>
        <end position="153"/>
    </location>
</feature>
<dbReference type="InterPro" id="IPR004360">
    <property type="entry name" value="Glyas_Fos-R_dOase_dom"/>
</dbReference>
<dbReference type="EMBL" id="JAAXLS010000001">
    <property type="protein sequence ID" value="NKQ51592.1"/>
    <property type="molecule type" value="Genomic_DNA"/>
</dbReference>
<dbReference type="Proteomes" id="UP000715441">
    <property type="component" value="Unassembled WGS sequence"/>
</dbReference>
<dbReference type="PANTHER" id="PTHR43048:SF3">
    <property type="entry name" value="METHYLMALONYL-COA EPIMERASE, MITOCHONDRIAL"/>
    <property type="match status" value="1"/>
</dbReference>
<gene>
    <name evidence="3" type="ORF">HFP15_01710</name>
</gene>
<name>A0ABX1IZY0_9PSEU</name>
<dbReference type="SUPFAM" id="SSF54593">
    <property type="entry name" value="Glyoxalase/Bleomycin resistance protein/Dihydroxybiphenyl dioxygenase"/>
    <property type="match status" value="2"/>
</dbReference>
<dbReference type="InterPro" id="IPR037523">
    <property type="entry name" value="VOC_core"/>
</dbReference>
<evidence type="ECO:0000313" key="3">
    <source>
        <dbReference type="EMBL" id="NKQ51592.1"/>
    </source>
</evidence>
<keyword evidence="4" id="KW-1185">Reference proteome</keyword>
<reference evidence="3 4" key="1">
    <citation type="submission" date="2020-04" db="EMBL/GenBank/DDBJ databases">
        <title>Novel species.</title>
        <authorList>
            <person name="Teo W.F.A."/>
            <person name="Lipun K."/>
            <person name="Srisuk N."/>
            <person name="Duangmal K."/>
        </authorList>
    </citation>
    <scope>NUCLEOTIDE SEQUENCE [LARGE SCALE GENOMIC DNA]</scope>
    <source>
        <strain evidence="3 4">K13G38</strain>
    </source>
</reference>
<accession>A0ABX1IZY0</accession>
<organism evidence="3 4">
    <name type="scientific">Amycolatopsis acididurans</name>
    <dbReference type="NCBI Taxonomy" id="2724524"/>
    <lineage>
        <taxon>Bacteria</taxon>
        <taxon>Bacillati</taxon>
        <taxon>Actinomycetota</taxon>
        <taxon>Actinomycetes</taxon>
        <taxon>Pseudonocardiales</taxon>
        <taxon>Pseudonocardiaceae</taxon>
        <taxon>Amycolatopsis</taxon>
    </lineage>
</organism>
<dbReference type="PROSITE" id="PS51819">
    <property type="entry name" value="VOC"/>
    <property type="match status" value="1"/>
</dbReference>
<proteinExistence type="predicted"/>
<evidence type="ECO:0000256" key="1">
    <source>
        <dbReference type="ARBA" id="ARBA00022723"/>
    </source>
</evidence>
<dbReference type="InterPro" id="IPR051785">
    <property type="entry name" value="MMCE/EMCE_epimerase"/>
</dbReference>